<evidence type="ECO:0000313" key="3">
    <source>
        <dbReference type="Proteomes" id="UP000215914"/>
    </source>
</evidence>
<feature type="region of interest" description="Disordered" evidence="1">
    <location>
        <begin position="1"/>
        <end position="20"/>
    </location>
</feature>
<dbReference type="AlphaFoldDB" id="A0A9K3IAG6"/>
<reference evidence="2" key="1">
    <citation type="journal article" date="2017" name="Nature">
        <title>The sunflower genome provides insights into oil metabolism, flowering and Asterid evolution.</title>
        <authorList>
            <person name="Badouin H."/>
            <person name="Gouzy J."/>
            <person name="Grassa C.J."/>
            <person name="Murat F."/>
            <person name="Staton S.E."/>
            <person name="Cottret L."/>
            <person name="Lelandais-Briere C."/>
            <person name="Owens G.L."/>
            <person name="Carrere S."/>
            <person name="Mayjonade B."/>
            <person name="Legrand L."/>
            <person name="Gill N."/>
            <person name="Kane N.C."/>
            <person name="Bowers J.E."/>
            <person name="Hubner S."/>
            <person name="Bellec A."/>
            <person name="Berard A."/>
            <person name="Berges H."/>
            <person name="Blanchet N."/>
            <person name="Boniface M.C."/>
            <person name="Brunel D."/>
            <person name="Catrice O."/>
            <person name="Chaidir N."/>
            <person name="Claudel C."/>
            <person name="Donnadieu C."/>
            <person name="Faraut T."/>
            <person name="Fievet G."/>
            <person name="Helmstetter N."/>
            <person name="King M."/>
            <person name="Knapp S.J."/>
            <person name="Lai Z."/>
            <person name="Le Paslier M.C."/>
            <person name="Lippi Y."/>
            <person name="Lorenzon L."/>
            <person name="Mandel J.R."/>
            <person name="Marage G."/>
            <person name="Marchand G."/>
            <person name="Marquand E."/>
            <person name="Bret-Mestries E."/>
            <person name="Morien E."/>
            <person name="Nambeesan S."/>
            <person name="Nguyen T."/>
            <person name="Pegot-Espagnet P."/>
            <person name="Pouilly N."/>
            <person name="Raftis F."/>
            <person name="Sallet E."/>
            <person name="Schiex T."/>
            <person name="Thomas J."/>
            <person name="Vandecasteele C."/>
            <person name="Vares D."/>
            <person name="Vear F."/>
            <person name="Vautrin S."/>
            <person name="Crespi M."/>
            <person name="Mangin B."/>
            <person name="Burke J.M."/>
            <person name="Salse J."/>
            <person name="Munos S."/>
            <person name="Vincourt P."/>
            <person name="Rieseberg L.H."/>
            <person name="Langlade N.B."/>
        </authorList>
    </citation>
    <scope>NUCLEOTIDE SEQUENCE</scope>
    <source>
        <tissue evidence="2">Leaves</tissue>
    </source>
</reference>
<reference evidence="2" key="2">
    <citation type="submission" date="2020-06" db="EMBL/GenBank/DDBJ databases">
        <title>Helianthus annuus Genome sequencing and assembly Release 2.</title>
        <authorList>
            <person name="Gouzy J."/>
            <person name="Langlade N."/>
            <person name="Munos S."/>
        </authorList>
    </citation>
    <scope>NUCLEOTIDE SEQUENCE</scope>
    <source>
        <tissue evidence="2">Leaves</tissue>
    </source>
</reference>
<organism evidence="2 3">
    <name type="scientific">Helianthus annuus</name>
    <name type="common">Common sunflower</name>
    <dbReference type="NCBI Taxonomy" id="4232"/>
    <lineage>
        <taxon>Eukaryota</taxon>
        <taxon>Viridiplantae</taxon>
        <taxon>Streptophyta</taxon>
        <taxon>Embryophyta</taxon>
        <taxon>Tracheophyta</taxon>
        <taxon>Spermatophyta</taxon>
        <taxon>Magnoliopsida</taxon>
        <taxon>eudicotyledons</taxon>
        <taxon>Gunneridae</taxon>
        <taxon>Pentapetalae</taxon>
        <taxon>asterids</taxon>
        <taxon>campanulids</taxon>
        <taxon>Asterales</taxon>
        <taxon>Asteraceae</taxon>
        <taxon>Asteroideae</taxon>
        <taxon>Heliantheae alliance</taxon>
        <taxon>Heliantheae</taxon>
        <taxon>Helianthus</taxon>
    </lineage>
</organism>
<proteinExistence type="predicted"/>
<evidence type="ECO:0000256" key="1">
    <source>
        <dbReference type="SAM" id="MobiDB-lite"/>
    </source>
</evidence>
<dbReference type="Proteomes" id="UP000215914">
    <property type="component" value="Unassembled WGS sequence"/>
</dbReference>
<accession>A0A9K3IAG6</accession>
<evidence type="ECO:0000313" key="2">
    <source>
        <dbReference type="EMBL" id="KAF5793301.1"/>
    </source>
</evidence>
<keyword evidence="3" id="KW-1185">Reference proteome</keyword>
<sequence length="49" mass="5143">MIKGFKLKPNGLELGSGKPTSCKKSAVPFLSGHLNPQLSKNSTTCSRGP</sequence>
<dbReference type="EMBL" id="MNCJ02000324">
    <property type="protein sequence ID" value="KAF5793301.1"/>
    <property type="molecule type" value="Genomic_DNA"/>
</dbReference>
<comment type="caution">
    <text evidence="2">The sequence shown here is derived from an EMBL/GenBank/DDBJ whole genome shotgun (WGS) entry which is preliminary data.</text>
</comment>
<name>A0A9K3IAG6_HELAN</name>
<dbReference type="Gramene" id="mRNA:HanXRQr2_Chr09g0415921">
    <property type="protein sequence ID" value="mRNA:HanXRQr2_Chr09g0415921"/>
    <property type="gene ID" value="HanXRQr2_Chr09g0415921"/>
</dbReference>
<gene>
    <name evidence="2" type="ORF">HanXRQr2_Chr09g0415921</name>
</gene>
<protein>
    <submittedName>
        <fullName evidence="2">Uncharacterized protein</fullName>
    </submittedName>
</protein>